<dbReference type="PROSITE" id="PS00518">
    <property type="entry name" value="ZF_RING_1"/>
    <property type="match status" value="1"/>
</dbReference>
<dbReference type="InterPro" id="IPR029071">
    <property type="entry name" value="Ubiquitin-like_domsf"/>
</dbReference>
<evidence type="ECO:0000259" key="16">
    <source>
        <dbReference type="PROSITE" id="PS50053"/>
    </source>
</evidence>
<evidence type="ECO:0000256" key="5">
    <source>
        <dbReference type="ARBA" id="ARBA00022723"/>
    </source>
</evidence>
<dbReference type="Pfam" id="PF02182">
    <property type="entry name" value="SAD_SRA"/>
    <property type="match status" value="1"/>
</dbReference>
<feature type="compositionally biased region" description="Basic and acidic residues" evidence="14">
    <location>
        <begin position="106"/>
        <end position="118"/>
    </location>
</feature>
<evidence type="ECO:0000256" key="13">
    <source>
        <dbReference type="PROSITE-ProRule" id="PRU00358"/>
    </source>
</evidence>
<evidence type="ECO:0000256" key="2">
    <source>
        <dbReference type="ARBA" id="ARBA00004906"/>
    </source>
</evidence>
<dbReference type="PROSITE" id="PS51015">
    <property type="entry name" value="YDG"/>
    <property type="match status" value="1"/>
</dbReference>
<dbReference type="Gene3D" id="2.30.30.140">
    <property type="match status" value="2"/>
</dbReference>
<feature type="region of interest" description="Disordered" evidence="14">
    <location>
        <begin position="89"/>
        <end position="118"/>
    </location>
</feature>
<dbReference type="Pfam" id="PF00628">
    <property type="entry name" value="PHD"/>
    <property type="match status" value="1"/>
</dbReference>
<dbReference type="EC" id="2.3.2.27" evidence="3"/>
<feature type="compositionally biased region" description="Low complexity" evidence="14">
    <location>
        <begin position="201"/>
        <end position="251"/>
    </location>
</feature>
<dbReference type="InterPro" id="IPR015947">
    <property type="entry name" value="PUA-like_sf"/>
</dbReference>
<dbReference type="Gene3D" id="2.30.30.1150">
    <property type="match status" value="1"/>
</dbReference>
<dbReference type="SUPFAM" id="SSF88697">
    <property type="entry name" value="PUA domain-like"/>
    <property type="match status" value="1"/>
</dbReference>
<evidence type="ECO:0000259" key="17">
    <source>
        <dbReference type="PROSITE" id="PS50089"/>
    </source>
</evidence>
<keyword evidence="5" id="KW-0479">Metal-binding</keyword>
<evidence type="ECO:0000313" key="20">
    <source>
        <dbReference type="RefSeq" id="XP_014673331.1"/>
    </source>
</evidence>
<evidence type="ECO:0000256" key="3">
    <source>
        <dbReference type="ARBA" id="ARBA00012483"/>
    </source>
</evidence>
<dbReference type="InterPro" id="IPR019787">
    <property type="entry name" value="Znf_PHD-finger"/>
</dbReference>
<dbReference type="SMART" id="SM00184">
    <property type="entry name" value="RING"/>
    <property type="match status" value="2"/>
</dbReference>
<accession>A0ABM1EMB0</accession>
<name>A0ABM1EMB0_PRICU</name>
<feature type="compositionally biased region" description="Acidic residues" evidence="14">
    <location>
        <begin position="770"/>
        <end position="779"/>
    </location>
</feature>
<gene>
    <name evidence="20" type="primary">LOC106813652</name>
</gene>
<dbReference type="RefSeq" id="XP_014673331.1">
    <property type="nucleotide sequence ID" value="XM_014817845.1"/>
</dbReference>
<keyword evidence="7" id="KW-0833">Ubl conjugation pathway</keyword>
<dbReference type="Pfam" id="PF12148">
    <property type="entry name" value="TTD"/>
    <property type="match status" value="2"/>
</dbReference>
<keyword evidence="4" id="KW-0808">Transferase</keyword>
<dbReference type="Gene3D" id="3.30.40.10">
    <property type="entry name" value="Zinc/RING finger domain, C3HC4 (zinc finger)"/>
    <property type="match status" value="1"/>
</dbReference>
<evidence type="ECO:0000256" key="7">
    <source>
        <dbReference type="ARBA" id="ARBA00022786"/>
    </source>
</evidence>
<dbReference type="SUPFAM" id="SSF54236">
    <property type="entry name" value="Ubiquitin-like"/>
    <property type="match status" value="1"/>
</dbReference>
<evidence type="ECO:0000259" key="15">
    <source>
        <dbReference type="PROSITE" id="PS50016"/>
    </source>
</evidence>
<evidence type="ECO:0000256" key="10">
    <source>
        <dbReference type="ARBA" id="ARBA00023242"/>
    </source>
</evidence>
<dbReference type="SUPFAM" id="SSF57850">
    <property type="entry name" value="RING/U-box"/>
    <property type="match status" value="1"/>
</dbReference>
<comment type="catalytic activity">
    <reaction evidence="1">
        <text>S-ubiquitinyl-[E2 ubiquitin-conjugating enzyme]-L-cysteine + [acceptor protein]-L-lysine = [E2 ubiquitin-conjugating enzyme]-L-cysteine + N(6)-ubiquitinyl-[acceptor protein]-L-lysine.</text>
        <dbReference type="EC" id="2.3.2.27"/>
    </reaction>
</comment>
<feature type="compositionally biased region" description="Basic and acidic residues" evidence="14">
    <location>
        <begin position="803"/>
        <end position="812"/>
    </location>
</feature>
<feature type="compositionally biased region" description="Basic and acidic residues" evidence="14">
    <location>
        <begin position="274"/>
        <end position="285"/>
    </location>
</feature>
<keyword evidence="8" id="KW-0862">Zinc</keyword>
<feature type="domain" description="YDG" evidence="18">
    <location>
        <begin position="557"/>
        <end position="720"/>
    </location>
</feature>
<dbReference type="InterPro" id="IPR000626">
    <property type="entry name" value="Ubiquitin-like_dom"/>
</dbReference>
<dbReference type="PROSITE" id="PS50016">
    <property type="entry name" value="ZF_PHD_2"/>
    <property type="match status" value="1"/>
</dbReference>
<comment type="pathway">
    <text evidence="2">Protein modification; protein ubiquitination.</text>
</comment>
<feature type="compositionally biased region" description="Polar residues" evidence="14">
    <location>
        <begin position="94"/>
        <end position="105"/>
    </location>
</feature>
<dbReference type="Gene3D" id="2.30.280.10">
    <property type="entry name" value="SRA-YDG"/>
    <property type="match status" value="1"/>
</dbReference>
<dbReference type="GeneID" id="106813652"/>
<keyword evidence="9" id="KW-0238">DNA-binding</keyword>
<dbReference type="InterPro" id="IPR003105">
    <property type="entry name" value="SRA_YDG"/>
</dbReference>
<sequence length="933" mass="103817">MWIQVRTFDGKQSMRVDGLSKLTKIEDLRGKLANIFNAEPERQRLFYRGKQMVNGHTLFDYSVGLNEIVQIMIRPPDAVTNISVTDKSECDADNCSSGDESVNSNKENEPQNKTKEVIPTEESEPMHCDLVGLYEVEDLVDARDNDMNAWFEATIVRISAKYEGDCANKNQKASQSTTTSQISGNGCSQSSLTAPRQLMEATDTPTPTPCNTDTPAPTPGDTDTATATPSEKGTPTPTPGDADAPTPTPCDTDTRNPATNGDCPEQNNNLQKDGQSEEHPRKQGENDVEGAEGQAIDAMNSEVADVDNVEVPSQPTDSLIYHIRYTGYEEDGVSQLRCSDVRPRARKLLKLDEIKPGMTVMANFNYDERDERGYWYDVRVTGVRNTRTIKQLFGTVHIGLEKTPLTDCKIIFVNEIFKVERPGFVTPNCSPLKRLSKPECSHCNDNPRRKCKECACGICGGKSDPNKQILCDECDAAYHIFCLDPPLEAIPDVDEWYCPLCKNDASEVVKAGEKLKHSKKKMSMPSAKSTCKRDWGKGMACVGRTKECRIVPPNHWGPVPGVEVGMMWKFRVQASEVGVHRPHVAGIHGRETEGAYSIVLSGGYEDDVDRGDEFTYTGSGGRDLSGNKRTAEQSSDQMLTRMNMALAKNCNAKVDAKNGAKATNWQAGKPVRVVRNCKGRKHSKYAPTEGNRYDGIYKIVEYWQEKGQSGFKVWRYLLRRDDLTPAPWSKAGQKRVKELGLEMQYPEGYLEAQESSRLEKEEQEAKAEAMDAEEAEGAEDGSAKKGRKSRKSSSKTPGKGKRKREESPDKSPKKAKVPAYKMESALRKLIAEDELNKKLWDECLVMTKQGSQKFLAVVEEHVCCICCQNIAVKPITTKCAHNICQACLQRSFKAEVYSCPACRTDLGKDYSMSTNKTLTQILRTMFPGYENGR</sequence>
<feature type="domain" description="PHD-type" evidence="15">
    <location>
        <begin position="453"/>
        <end position="504"/>
    </location>
</feature>
<dbReference type="PROSITE" id="PS50053">
    <property type="entry name" value="UBIQUITIN_2"/>
    <property type="match status" value="1"/>
</dbReference>
<dbReference type="InterPro" id="IPR001965">
    <property type="entry name" value="Znf_PHD"/>
</dbReference>
<evidence type="ECO:0000313" key="19">
    <source>
        <dbReference type="Proteomes" id="UP000695022"/>
    </source>
</evidence>
<evidence type="ECO:0000256" key="8">
    <source>
        <dbReference type="ARBA" id="ARBA00022833"/>
    </source>
</evidence>
<keyword evidence="6 12" id="KW-0863">Zinc-finger</keyword>
<feature type="domain" description="Ubiquitin-like" evidence="16">
    <location>
        <begin position="1"/>
        <end position="78"/>
    </location>
</feature>
<dbReference type="InterPro" id="IPR045134">
    <property type="entry name" value="UHRF1/2-like"/>
</dbReference>
<evidence type="ECO:0000256" key="11">
    <source>
        <dbReference type="ARBA" id="ARBA00023306"/>
    </source>
</evidence>
<keyword evidence="19" id="KW-1185">Reference proteome</keyword>
<dbReference type="CDD" id="cd15525">
    <property type="entry name" value="PHD_UHRF1_2"/>
    <property type="match status" value="1"/>
</dbReference>
<dbReference type="CDD" id="cd20388">
    <property type="entry name" value="Tudor_UHRF_rpt2"/>
    <property type="match status" value="1"/>
</dbReference>
<proteinExistence type="predicted"/>
<feature type="compositionally biased region" description="Basic residues" evidence="14">
    <location>
        <begin position="784"/>
        <end position="802"/>
    </location>
</feature>
<evidence type="ECO:0000256" key="9">
    <source>
        <dbReference type="ARBA" id="ARBA00023125"/>
    </source>
</evidence>
<dbReference type="SMART" id="SM00466">
    <property type="entry name" value="SRA"/>
    <property type="match status" value="1"/>
</dbReference>
<feature type="compositionally biased region" description="Polar residues" evidence="14">
    <location>
        <begin position="255"/>
        <end position="273"/>
    </location>
</feature>
<dbReference type="InterPro" id="IPR001841">
    <property type="entry name" value="Znf_RING"/>
</dbReference>
<organism evidence="19 20">
    <name type="scientific">Priapulus caudatus</name>
    <name type="common">Priapulid worm</name>
    <dbReference type="NCBI Taxonomy" id="37621"/>
    <lineage>
        <taxon>Eukaryota</taxon>
        <taxon>Metazoa</taxon>
        <taxon>Ecdysozoa</taxon>
        <taxon>Scalidophora</taxon>
        <taxon>Priapulida</taxon>
        <taxon>Priapulimorpha</taxon>
        <taxon>Priapulimorphida</taxon>
        <taxon>Priapulidae</taxon>
        <taxon>Priapulus</taxon>
    </lineage>
</organism>
<keyword evidence="11" id="KW-0131">Cell cycle</keyword>
<dbReference type="SMART" id="SM00249">
    <property type="entry name" value="PHD"/>
    <property type="match status" value="1"/>
</dbReference>
<dbReference type="SUPFAM" id="SSF57903">
    <property type="entry name" value="FYVE/PHD zinc finger"/>
    <property type="match status" value="1"/>
</dbReference>
<dbReference type="Gene3D" id="3.10.20.90">
    <property type="entry name" value="Phosphatidylinositol 3-kinase Catalytic Subunit, Chain A, domain 1"/>
    <property type="match status" value="1"/>
</dbReference>
<comment type="subcellular location">
    <subcellularLocation>
        <location evidence="13">Nucleus</location>
    </subcellularLocation>
</comment>
<feature type="region of interest" description="Disordered" evidence="14">
    <location>
        <begin position="750"/>
        <end position="819"/>
    </location>
</feature>
<dbReference type="InterPro" id="IPR011011">
    <property type="entry name" value="Znf_FYVE_PHD"/>
</dbReference>
<reference evidence="20" key="1">
    <citation type="submission" date="2025-08" db="UniProtKB">
        <authorList>
            <consortium name="RefSeq"/>
        </authorList>
    </citation>
    <scope>IDENTIFICATION</scope>
</reference>
<dbReference type="InterPro" id="IPR013083">
    <property type="entry name" value="Znf_RING/FYVE/PHD"/>
</dbReference>
<dbReference type="InterPro" id="IPR021991">
    <property type="entry name" value="TTD_dom"/>
</dbReference>
<evidence type="ECO:0000256" key="6">
    <source>
        <dbReference type="ARBA" id="ARBA00022771"/>
    </source>
</evidence>
<dbReference type="PANTHER" id="PTHR14140:SF45">
    <property type="entry name" value="RING-TYPE E3 UBIQUITIN TRANSFERASE"/>
    <property type="match status" value="1"/>
</dbReference>
<dbReference type="PANTHER" id="PTHR14140">
    <property type="entry name" value="E3 UBIQUITIN-PROTEIN LIGASE UHRF-RELATED"/>
    <property type="match status" value="1"/>
</dbReference>
<protein>
    <recommendedName>
        <fullName evidence="3">RING-type E3 ubiquitin transferase</fullName>
        <ecNumber evidence="3">2.3.2.27</ecNumber>
    </recommendedName>
</protein>
<feature type="region of interest" description="Disordered" evidence="14">
    <location>
        <begin position="200"/>
        <end position="290"/>
    </location>
</feature>
<feature type="compositionally biased region" description="Basic and acidic residues" evidence="14">
    <location>
        <begin position="754"/>
        <end position="769"/>
    </location>
</feature>
<dbReference type="InterPro" id="IPR036987">
    <property type="entry name" value="SRA-YDG_sf"/>
</dbReference>
<dbReference type="Pfam" id="PF00240">
    <property type="entry name" value="ubiquitin"/>
    <property type="match status" value="1"/>
</dbReference>
<keyword evidence="10 13" id="KW-0539">Nucleus</keyword>
<evidence type="ECO:0000256" key="1">
    <source>
        <dbReference type="ARBA" id="ARBA00000900"/>
    </source>
</evidence>
<evidence type="ECO:0000256" key="12">
    <source>
        <dbReference type="PROSITE-ProRule" id="PRU00175"/>
    </source>
</evidence>
<dbReference type="PROSITE" id="PS50089">
    <property type="entry name" value="ZF_RING_2"/>
    <property type="match status" value="1"/>
</dbReference>
<evidence type="ECO:0000256" key="14">
    <source>
        <dbReference type="SAM" id="MobiDB-lite"/>
    </source>
</evidence>
<dbReference type="InterPro" id="IPR017907">
    <property type="entry name" value="Znf_RING_CS"/>
</dbReference>
<dbReference type="Proteomes" id="UP000695022">
    <property type="component" value="Unplaced"/>
</dbReference>
<evidence type="ECO:0000259" key="18">
    <source>
        <dbReference type="PROSITE" id="PS51015"/>
    </source>
</evidence>
<evidence type="ECO:0000256" key="4">
    <source>
        <dbReference type="ARBA" id="ARBA00022679"/>
    </source>
</evidence>
<feature type="domain" description="RING-type" evidence="17">
    <location>
        <begin position="863"/>
        <end position="903"/>
    </location>
</feature>
<dbReference type="CDD" id="cd01797">
    <property type="entry name" value="Ubl_UHRF"/>
    <property type="match status" value="1"/>
</dbReference>